<keyword evidence="7" id="KW-1185">Reference proteome</keyword>
<dbReference type="HAMAP" id="MF_00601">
    <property type="entry name" value="EutC"/>
    <property type="match status" value="1"/>
</dbReference>
<comment type="similarity">
    <text evidence="5">Belongs to the EutC family.</text>
</comment>
<evidence type="ECO:0000256" key="1">
    <source>
        <dbReference type="ARBA" id="ARBA00022628"/>
    </source>
</evidence>
<dbReference type="Pfam" id="PF05985">
    <property type="entry name" value="EutC"/>
    <property type="match status" value="1"/>
</dbReference>
<keyword evidence="3 5" id="KW-0170">Cobalt</keyword>
<keyword evidence="1 5" id="KW-0846">Cobalamin</keyword>
<comment type="subunit">
    <text evidence="5">The basic unit is a heterodimer which dimerizes to form tetramers. The heterotetramers trimerize; 6 large subunits form a core ring with 6 small subunits projecting outwards.</text>
</comment>
<evidence type="ECO:0000256" key="3">
    <source>
        <dbReference type="ARBA" id="ARBA00023285"/>
    </source>
</evidence>
<dbReference type="InterPro" id="IPR009246">
    <property type="entry name" value="EutC"/>
</dbReference>
<dbReference type="NCBIfam" id="NF003971">
    <property type="entry name" value="PRK05465.1"/>
    <property type="match status" value="1"/>
</dbReference>
<evidence type="ECO:0000256" key="2">
    <source>
        <dbReference type="ARBA" id="ARBA00023239"/>
    </source>
</evidence>
<protein>
    <recommendedName>
        <fullName evidence="5">Ethanolamine ammonia-lyase small subunit</fullName>
        <shortName evidence="5">EAL small subunit</shortName>
        <ecNumber evidence="5">4.3.1.7</ecNumber>
    </recommendedName>
</protein>
<dbReference type="GO" id="GO:0009350">
    <property type="term" value="C:ethanolamine ammonia-lyase complex"/>
    <property type="evidence" value="ECO:0007669"/>
    <property type="project" value="UniProtKB-UniRule"/>
</dbReference>
<comment type="pathway">
    <text evidence="5">Amine and polyamine degradation; ethanolamine degradation.</text>
</comment>
<dbReference type="GO" id="GO:0046336">
    <property type="term" value="P:ethanolamine catabolic process"/>
    <property type="evidence" value="ECO:0007669"/>
    <property type="project" value="UniProtKB-UniRule"/>
</dbReference>
<accession>A0A9X1WG27</accession>
<name>A0A9X1WG27_9VIBR</name>
<comment type="subcellular location">
    <subcellularLocation>
        <location evidence="5">Bacterial microcompartment</location>
    </subcellularLocation>
</comment>
<evidence type="ECO:0000313" key="7">
    <source>
        <dbReference type="Proteomes" id="UP001139488"/>
    </source>
</evidence>
<evidence type="ECO:0000313" key="6">
    <source>
        <dbReference type="EMBL" id="MCJ2376064.1"/>
    </source>
</evidence>
<dbReference type="GO" id="GO:0031419">
    <property type="term" value="F:cobalamin binding"/>
    <property type="evidence" value="ECO:0007669"/>
    <property type="project" value="UniProtKB-UniRule"/>
</dbReference>
<comment type="function">
    <text evidence="5">Catalyzes the deamination of various vicinal amino-alcohols to oxo compounds. Allows this organism to utilize ethanolamine as the sole source of nitrogen and carbon in the presence of external vitamin B12.</text>
</comment>
<comment type="catalytic activity">
    <reaction evidence="5">
        <text>ethanolamine = acetaldehyde + NH4(+)</text>
        <dbReference type="Rhea" id="RHEA:15313"/>
        <dbReference type="ChEBI" id="CHEBI:15343"/>
        <dbReference type="ChEBI" id="CHEBI:28938"/>
        <dbReference type="ChEBI" id="CHEBI:57603"/>
        <dbReference type="EC" id="4.3.1.7"/>
    </reaction>
</comment>
<evidence type="ECO:0000256" key="5">
    <source>
        <dbReference type="HAMAP-Rule" id="MF_00601"/>
    </source>
</evidence>
<dbReference type="PIRSF" id="PIRSF018982">
    <property type="entry name" value="EutC"/>
    <property type="match status" value="1"/>
</dbReference>
<dbReference type="Gene3D" id="3.40.50.11240">
    <property type="entry name" value="Ethanolamine ammonia-lyase light chain (EutC)"/>
    <property type="match status" value="1"/>
</dbReference>
<comment type="cofactor">
    <cofactor evidence="5">
        <name>adenosylcob(III)alamin</name>
        <dbReference type="ChEBI" id="CHEBI:18408"/>
    </cofactor>
    <text evidence="5">Binds between the large and small subunits.</text>
</comment>
<dbReference type="InterPro" id="IPR042255">
    <property type="entry name" value="EutC_N"/>
</dbReference>
<dbReference type="Gene3D" id="1.10.30.40">
    <property type="entry name" value="Ethanolamine ammonia-lyase light chain (EutC), N-terminal domain"/>
    <property type="match status" value="1"/>
</dbReference>
<organism evidence="6 7">
    <name type="scientific">Vibrio gelatinilyticus</name>
    <dbReference type="NCBI Taxonomy" id="2893468"/>
    <lineage>
        <taxon>Bacteria</taxon>
        <taxon>Pseudomonadati</taxon>
        <taxon>Pseudomonadota</taxon>
        <taxon>Gammaproteobacteria</taxon>
        <taxon>Vibrionales</taxon>
        <taxon>Vibrionaceae</taxon>
        <taxon>Vibrio</taxon>
    </lineage>
</organism>
<dbReference type="EC" id="4.3.1.7" evidence="5"/>
<dbReference type="PANTHER" id="PTHR39330">
    <property type="entry name" value="ETHANOLAMINE AMMONIA-LYASE LIGHT CHAIN"/>
    <property type="match status" value="1"/>
</dbReference>
<dbReference type="AlphaFoldDB" id="A0A9X1WG27"/>
<evidence type="ECO:0000256" key="4">
    <source>
        <dbReference type="ARBA" id="ARBA00024446"/>
    </source>
</evidence>
<keyword evidence="4 5" id="KW-1283">Bacterial microcompartment</keyword>
<gene>
    <name evidence="5 6" type="primary">eutC</name>
    <name evidence="6" type="ORF">LNL84_04375</name>
</gene>
<feature type="binding site" evidence="5">
    <location>
        <position position="229"/>
    </location>
    <ligand>
        <name>adenosylcob(III)alamin</name>
        <dbReference type="ChEBI" id="CHEBI:18408"/>
    </ligand>
</feature>
<reference evidence="6" key="1">
    <citation type="submission" date="2021-11" db="EMBL/GenBank/DDBJ databases">
        <title>Vibrio ZSDE26 sp. nov. and Vibrio ZSDZ34 sp. nov., isolated from coastal seawater in Qingdao.</title>
        <authorList>
            <person name="Zhang P."/>
        </authorList>
    </citation>
    <scope>NUCLEOTIDE SEQUENCE</scope>
    <source>
        <strain evidence="6">ZSDZ34</strain>
    </source>
</reference>
<keyword evidence="2 5" id="KW-0456">Lyase</keyword>
<dbReference type="InterPro" id="IPR042251">
    <property type="entry name" value="EutC_C"/>
</dbReference>
<dbReference type="EMBL" id="JAJNNZ010000003">
    <property type="protein sequence ID" value="MCJ2376064.1"/>
    <property type="molecule type" value="Genomic_DNA"/>
</dbReference>
<dbReference type="GO" id="GO:0008851">
    <property type="term" value="F:ethanolamine ammonia-lyase activity"/>
    <property type="evidence" value="ECO:0007669"/>
    <property type="project" value="UniProtKB-UniRule"/>
</dbReference>
<proteinExistence type="inferred from homology"/>
<sequence>MGKVVSMAKHSASELVTKNPWHELRDFTSARIALGRSGNSVPTKELLSFQLDHAQAMDAVHCALDVDALVDHLAQSNSVIQHTSQPPIKAHSKATDRFMYLQRPDLGRQLDDVCWEQLQATYRSESSPFDLAIVVADGLSSIAIQSHAKQVIERLLSLLGEEKMPWRVAPITVVSQGRVAVGDDVCECLQAKMVVILIGERPGLTSSDSMGMYLTWQARRGAKDSDRNCISNIRPQGLVYEDACNRAVYLLKEARRLELSGVNLKDRSSVEEEGGEQLEDKQIGNFLIG</sequence>
<dbReference type="GO" id="GO:0006520">
    <property type="term" value="P:amino acid metabolic process"/>
    <property type="evidence" value="ECO:0007669"/>
    <property type="project" value="InterPro"/>
</dbReference>
<dbReference type="RefSeq" id="WP_244355458.1">
    <property type="nucleotide sequence ID" value="NZ_JAJNNZ010000003.1"/>
</dbReference>
<dbReference type="PANTHER" id="PTHR39330:SF1">
    <property type="entry name" value="ETHANOLAMINE AMMONIA-LYASE SMALL SUBUNIT"/>
    <property type="match status" value="1"/>
</dbReference>
<comment type="caution">
    <text evidence="6">The sequence shown here is derived from an EMBL/GenBank/DDBJ whole genome shotgun (WGS) entry which is preliminary data.</text>
</comment>
<feature type="binding site" evidence="5">
    <location>
        <position position="200"/>
    </location>
    <ligand>
        <name>adenosylcob(III)alamin</name>
        <dbReference type="ChEBI" id="CHEBI:18408"/>
    </ligand>
</feature>
<dbReference type="GO" id="GO:0031471">
    <property type="term" value="C:ethanolamine degradation polyhedral organelle"/>
    <property type="evidence" value="ECO:0007669"/>
    <property type="project" value="UniProtKB-UniRule"/>
</dbReference>
<dbReference type="Proteomes" id="UP001139488">
    <property type="component" value="Unassembled WGS sequence"/>
</dbReference>
<feature type="binding site" evidence="5">
    <location>
        <position position="179"/>
    </location>
    <ligand>
        <name>adenosylcob(III)alamin</name>
        <dbReference type="ChEBI" id="CHEBI:18408"/>
    </ligand>
</feature>